<organism evidence="1 2">
    <name type="scientific">Peronosclerospora sorghi</name>
    <dbReference type="NCBI Taxonomy" id="230839"/>
    <lineage>
        <taxon>Eukaryota</taxon>
        <taxon>Sar</taxon>
        <taxon>Stramenopiles</taxon>
        <taxon>Oomycota</taxon>
        <taxon>Peronosporomycetes</taxon>
        <taxon>Peronosporales</taxon>
        <taxon>Peronosporaceae</taxon>
        <taxon>Peronosclerospora</taxon>
    </lineage>
</organism>
<name>A0ACC0WV60_9STRA</name>
<reference evidence="1 2" key="1">
    <citation type="journal article" date="2022" name="bioRxiv">
        <title>The genome of the oomycete Peronosclerospora sorghi, a cosmopolitan pathogen of maize and sorghum, is inflated with dispersed pseudogenes.</title>
        <authorList>
            <person name="Fletcher K."/>
            <person name="Martin F."/>
            <person name="Isakeit T."/>
            <person name="Cavanaugh K."/>
            <person name="Magill C."/>
            <person name="Michelmore R."/>
        </authorList>
    </citation>
    <scope>NUCLEOTIDE SEQUENCE [LARGE SCALE GENOMIC DNA]</scope>
    <source>
        <strain evidence="1">P6</strain>
    </source>
</reference>
<gene>
    <name evidence="1" type="ORF">PsorP6_001313</name>
</gene>
<dbReference type="EMBL" id="CM047580">
    <property type="protein sequence ID" value="KAI9922823.1"/>
    <property type="molecule type" value="Genomic_DNA"/>
</dbReference>
<comment type="caution">
    <text evidence="1">The sequence shown here is derived from an EMBL/GenBank/DDBJ whole genome shotgun (WGS) entry which is preliminary data.</text>
</comment>
<evidence type="ECO:0000313" key="2">
    <source>
        <dbReference type="Proteomes" id="UP001163321"/>
    </source>
</evidence>
<accession>A0ACC0WV60</accession>
<dbReference type="Proteomes" id="UP001163321">
    <property type="component" value="Chromosome 1"/>
</dbReference>
<proteinExistence type="predicted"/>
<protein>
    <submittedName>
        <fullName evidence="1">Uncharacterized protein</fullName>
    </submittedName>
</protein>
<keyword evidence="2" id="KW-1185">Reference proteome</keyword>
<evidence type="ECO:0000313" key="1">
    <source>
        <dbReference type="EMBL" id="KAI9922823.1"/>
    </source>
</evidence>
<sequence>MLFHDWNGSDASHPVVVSPGTQTSLLFSIQQGEKHKATFVSSSAFILLDDIRAHLRGPLFHDLIDNDHPSVLPSHSRI</sequence>